<accession>A0ACC0LN51</accession>
<dbReference type="Proteomes" id="UP001062846">
    <property type="component" value="Chromosome 11"/>
</dbReference>
<proteinExistence type="predicted"/>
<reference evidence="1" key="1">
    <citation type="submission" date="2022-02" db="EMBL/GenBank/DDBJ databases">
        <title>Plant Genome Project.</title>
        <authorList>
            <person name="Zhang R.-G."/>
        </authorList>
    </citation>
    <scope>NUCLEOTIDE SEQUENCE</scope>
    <source>
        <strain evidence="1">AT1</strain>
    </source>
</reference>
<name>A0ACC0LN51_RHOML</name>
<dbReference type="EMBL" id="CM046398">
    <property type="protein sequence ID" value="KAI8530125.1"/>
    <property type="molecule type" value="Genomic_DNA"/>
</dbReference>
<evidence type="ECO:0000313" key="1">
    <source>
        <dbReference type="EMBL" id="KAI8530125.1"/>
    </source>
</evidence>
<protein>
    <submittedName>
        <fullName evidence="1">Uncharacterized protein</fullName>
    </submittedName>
</protein>
<keyword evidence="2" id="KW-1185">Reference proteome</keyword>
<organism evidence="1 2">
    <name type="scientific">Rhododendron molle</name>
    <name type="common">Chinese azalea</name>
    <name type="synonym">Azalea mollis</name>
    <dbReference type="NCBI Taxonomy" id="49168"/>
    <lineage>
        <taxon>Eukaryota</taxon>
        <taxon>Viridiplantae</taxon>
        <taxon>Streptophyta</taxon>
        <taxon>Embryophyta</taxon>
        <taxon>Tracheophyta</taxon>
        <taxon>Spermatophyta</taxon>
        <taxon>Magnoliopsida</taxon>
        <taxon>eudicotyledons</taxon>
        <taxon>Gunneridae</taxon>
        <taxon>Pentapetalae</taxon>
        <taxon>asterids</taxon>
        <taxon>Ericales</taxon>
        <taxon>Ericaceae</taxon>
        <taxon>Ericoideae</taxon>
        <taxon>Rhodoreae</taxon>
        <taxon>Rhododendron</taxon>
    </lineage>
</organism>
<comment type="caution">
    <text evidence="1">The sequence shown here is derived from an EMBL/GenBank/DDBJ whole genome shotgun (WGS) entry which is preliminary data.</text>
</comment>
<sequence length="69" mass="8339">MDEVRASVNAWIADGELELPLVEYELTREDREHPRYCMYHRHTKHPTNDCWSLKQLFKRKQNANELRIG</sequence>
<gene>
    <name evidence="1" type="ORF">RHMOL_Rhmol11G0031300</name>
</gene>
<evidence type="ECO:0000313" key="2">
    <source>
        <dbReference type="Proteomes" id="UP001062846"/>
    </source>
</evidence>